<sequence>MSRLSSSTYSSICFLVLSHIVWLLLLAITATARPASAAPANQHIVSFVNQTNTIPVHKEFDFEQSEAEATNSVHVQQLFSSLLSLTAPQTNDALDNNLDMDLSLDDAPISSKNTLNDELTLEMASEGSTKAPDTLNRVKLNIPVLEPVRHLVNAVGGGAVNDTHVRNNHHRLLGHSGVHHAPHHSNGNESSAIETEEDRETAIESTGFDLLETLGTTGTVLWGFLQNLRQLFAASVGGASTASSGGGGTSGTGSQ</sequence>
<dbReference type="AlphaFoldDB" id="A0A6J2TEJ9"/>
<reference evidence="4" key="1">
    <citation type="submission" date="2025-08" db="UniProtKB">
        <authorList>
            <consortium name="RefSeq"/>
        </authorList>
    </citation>
    <scope>IDENTIFICATION</scope>
    <source>
        <strain evidence="4">11010-0011.00</strain>
        <tissue evidence="4">Whole body</tissue>
    </source>
</reference>
<feature type="chain" id="PRO_5026970415" evidence="2">
    <location>
        <begin position="38"/>
        <end position="255"/>
    </location>
</feature>
<dbReference type="Proteomes" id="UP000504634">
    <property type="component" value="Unplaced"/>
</dbReference>
<accession>A0A6J2TEJ9</accession>
<evidence type="ECO:0000313" key="4">
    <source>
        <dbReference type="RefSeq" id="XP_030373538.1"/>
    </source>
</evidence>
<feature type="signal peptide" evidence="2">
    <location>
        <begin position="1"/>
        <end position="37"/>
    </location>
</feature>
<evidence type="ECO:0000256" key="1">
    <source>
        <dbReference type="SAM" id="MobiDB-lite"/>
    </source>
</evidence>
<organism evidence="3 4">
    <name type="scientific">Drosophila lebanonensis</name>
    <name type="common">Fruit fly</name>
    <name type="synonym">Scaptodrosophila lebanonensis</name>
    <dbReference type="NCBI Taxonomy" id="7225"/>
    <lineage>
        <taxon>Eukaryota</taxon>
        <taxon>Metazoa</taxon>
        <taxon>Ecdysozoa</taxon>
        <taxon>Arthropoda</taxon>
        <taxon>Hexapoda</taxon>
        <taxon>Insecta</taxon>
        <taxon>Pterygota</taxon>
        <taxon>Neoptera</taxon>
        <taxon>Endopterygota</taxon>
        <taxon>Diptera</taxon>
        <taxon>Brachycera</taxon>
        <taxon>Muscomorpha</taxon>
        <taxon>Ephydroidea</taxon>
        <taxon>Drosophilidae</taxon>
        <taxon>Scaptodrosophila</taxon>
    </lineage>
</organism>
<gene>
    <name evidence="4" type="primary">LOC115623381</name>
</gene>
<keyword evidence="3" id="KW-1185">Reference proteome</keyword>
<dbReference type="GeneID" id="115623381"/>
<feature type="region of interest" description="Disordered" evidence="1">
    <location>
        <begin position="175"/>
        <end position="201"/>
    </location>
</feature>
<evidence type="ECO:0000313" key="3">
    <source>
        <dbReference type="Proteomes" id="UP000504634"/>
    </source>
</evidence>
<dbReference type="RefSeq" id="XP_030373538.1">
    <property type="nucleotide sequence ID" value="XM_030517678.1"/>
</dbReference>
<evidence type="ECO:0000256" key="2">
    <source>
        <dbReference type="SAM" id="SignalP"/>
    </source>
</evidence>
<proteinExistence type="predicted"/>
<protein>
    <submittedName>
        <fullName evidence="4">Uncharacterized protein LOC115623381</fullName>
    </submittedName>
</protein>
<dbReference type="OrthoDB" id="8070452at2759"/>
<name>A0A6J2TEJ9_DROLE</name>
<keyword evidence="2" id="KW-0732">Signal</keyword>